<dbReference type="EMBL" id="CM044707">
    <property type="protein sequence ID" value="KAI5653656.1"/>
    <property type="molecule type" value="Genomic_DNA"/>
</dbReference>
<proteinExistence type="predicted"/>
<accession>A0ACC0A2B0</accession>
<gene>
    <name evidence="1" type="ORF">M9H77_30843</name>
</gene>
<dbReference type="Proteomes" id="UP001060085">
    <property type="component" value="Linkage Group LG07"/>
</dbReference>
<protein>
    <submittedName>
        <fullName evidence="1">Uncharacterized protein</fullName>
    </submittedName>
</protein>
<comment type="caution">
    <text evidence="1">The sequence shown here is derived from an EMBL/GenBank/DDBJ whole genome shotgun (WGS) entry which is preliminary data.</text>
</comment>
<sequence>MGCYGGRPIVLQTKSLNLAGGTWAVYYDEHPALPEKLEHGPNPRMATTSGKLLTGSKKNPHARFQLVGVGYNHGAYGGNHCGDRSKSERSINVFYVNESYGNESMVGRGASLCKNDEEGETSKGKGVEIEKNERRVEKVSIERKERVKENEKLEEETYFLGSIATMLEVCEKVENLERKVESEELENTSAELKCEVSLVLNESLNSLHSEDSFSFTHTNHCISSIVLVDQNFGASNKENELDQGKVEDRRIKEKIIICDNKGNIDEWFPFMVHKCFEKYFLQCDVNPQFDCILNPSPSQDHLLVEELLLKIL</sequence>
<organism evidence="1 2">
    <name type="scientific">Catharanthus roseus</name>
    <name type="common">Madagascar periwinkle</name>
    <name type="synonym">Vinca rosea</name>
    <dbReference type="NCBI Taxonomy" id="4058"/>
    <lineage>
        <taxon>Eukaryota</taxon>
        <taxon>Viridiplantae</taxon>
        <taxon>Streptophyta</taxon>
        <taxon>Embryophyta</taxon>
        <taxon>Tracheophyta</taxon>
        <taxon>Spermatophyta</taxon>
        <taxon>Magnoliopsida</taxon>
        <taxon>eudicotyledons</taxon>
        <taxon>Gunneridae</taxon>
        <taxon>Pentapetalae</taxon>
        <taxon>asterids</taxon>
        <taxon>lamiids</taxon>
        <taxon>Gentianales</taxon>
        <taxon>Apocynaceae</taxon>
        <taxon>Rauvolfioideae</taxon>
        <taxon>Vinceae</taxon>
        <taxon>Catharanthinae</taxon>
        <taxon>Catharanthus</taxon>
    </lineage>
</organism>
<reference evidence="2" key="1">
    <citation type="journal article" date="2023" name="Nat. Plants">
        <title>Single-cell RNA sequencing provides a high-resolution roadmap for understanding the multicellular compartmentation of specialized metabolism.</title>
        <authorList>
            <person name="Sun S."/>
            <person name="Shen X."/>
            <person name="Li Y."/>
            <person name="Li Y."/>
            <person name="Wang S."/>
            <person name="Li R."/>
            <person name="Zhang H."/>
            <person name="Shen G."/>
            <person name="Guo B."/>
            <person name="Wei J."/>
            <person name="Xu J."/>
            <person name="St-Pierre B."/>
            <person name="Chen S."/>
            <person name="Sun C."/>
        </authorList>
    </citation>
    <scope>NUCLEOTIDE SEQUENCE [LARGE SCALE GENOMIC DNA]</scope>
</reference>
<keyword evidence="2" id="KW-1185">Reference proteome</keyword>
<evidence type="ECO:0000313" key="2">
    <source>
        <dbReference type="Proteomes" id="UP001060085"/>
    </source>
</evidence>
<name>A0ACC0A2B0_CATRO</name>
<evidence type="ECO:0000313" key="1">
    <source>
        <dbReference type="EMBL" id="KAI5653656.1"/>
    </source>
</evidence>